<evidence type="ECO:0000313" key="1">
    <source>
        <dbReference type="EMBL" id="MDT0499168.1"/>
    </source>
</evidence>
<name>A0ABU2WNN2_9GAMM</name>
<organism evidence="1 2">
    <name type="scientific">Banduia mediterranea</name>
    <dbReference type="NCBI Taxonomy" id="3075609"/>
    <lineage>
        <taxon>Bacteria</taxon>
        <taxon>Pseudomonadati</taxon>
        <taxon>Pseudomonadota</taxon>
        <taxon>Gammaproteobacteria</taxon>
        <taxon>Nevskiales</taxon>
        <taxon>Algiphilaceae</taxon>
        <taxon>Banduia</taxon>
    </lineage>
</organism>
<dbReference type="EMBL" id="JAVRIC010000038">
    <property type="protein sequence ID" value="MDT0499168.1"/>
    <property type="molecule type" value="Genomic_DNA"/>
</dbReference>
<accession>A0ABU2WNN2</accession>
<evidence type="ECO:0000313" key="2">
    <source>
        <dbReference type="Proteomes" id="UP001254608"/>
    </source>
</evidence>
<dbReference type="Pfam" id="PF11697">
    <property type="entry name" value="DUF3293"/>
    <property type="match status" value="1"/>
</dbReference>
<gene>
    <name evidence="1" type="ORF">RM530_17635</name>
</gene>
<proteinExistence type="predicted"/>
<comment type="caution">
    <text evidence="1">The sequence shown here is derived from an EMBL/GenBank/DDBJ whole genome shotgun (WGS) entry which is preliminary data.</text>
</comment>
<sequence>MPLPRHNAKLVEAYRKTDYVVMLPNGDVHLKIGRYEPEKEAMIAEQTGCTVSWALITPCNPRSELAREQLNLFYFNNLRYELDEKVGVWFKALNHDPDGQWPDEPGFFLVDPDLHWTMDLGRSCGQHAIVAAHLGQAPRLVWLD</sequence>
<keyword evidence="2" id="KW-1185">Reference proteome</keyword>
<dbReference type="InterPro" id="IPR021710">
    <property type="entry name" value="DUF3293"/>
</dbReference>
<dbReference type="RefSeq" id="WP_311366578.1">
    <property type="nucleotide sequence ID" value="NZ_JAVRIC010000038.1"/>
</dbReference>
<dbReference type="Proteomes" id="UP001254608">
    <property type="component" value="Unassembled WGS sequence"/>
</dbReference>
<protein>
    <submittedName>
        <fullName evidence="1">DUF3293 domain-containing protein</fullName>
    </submittedName>
</protein>
<reference evidence="1 2" key="1">
    <citation type="submission" date="2023-09" db="EMBL/GenBank/DDBJ databases">
        <authorList>
            <person name="Rey-Velasco X."/>
        </authorList>
    </citation>
    <scope>NUCLEOTIDE SEQUENCE [LARGE SCALE GENOMIC DNA]</scope>
    <source>
        <strain evidence="1 2">W345</strain>
    </source>
</reference>